<feature type="region of interest" description="Disordered" evidence="1">
    <location>
        <begin position="1"/>
        <end position="96"/>
    </location>
</feature>
<feature type="domain" description="Metallo-beta-lactamase" evidence="2">
    <location>
        <begin position="162"/>
        <end position="351"/>
    </location>
</feature>
<name>A0ABW2P9T5_9ACTN</name>
<dbReference type="InterPro" id="IPR001279">
    <property type="entry name" value="Metallo-B-lactamas"/>
</dbReference>
<dbReference type="InterPro" id="IPR036866">
    <property type="entry name" value="RibonucZ/Hydroxyglut_hydro"/>
</dbReference>
<dbReference type="Gene3D" id="3.60.15.10">
    <property type="entry name" value="Ribonuclease Z/Hydroxyacylglutathione hydrolase-like"/>
    <property type="match status" value="1"/>
</dbReference>
<feature type="compositionally biased region" description="Low complexity" evidence="1">
    <location>
        <begin position="1"/>
        <end position="17"/>
    </location>
</feature>
<dbReference type="Pfam" id="PF12706">
    <property type="entry name" value="Lactamase_B_2"/>
    <property type="match status" value="1"/>
</dbReference>
<dbReference type="CDD" id="cd16283">
    <property type="entry name" value="RomA-like_MBL-fold"/>
    <property type="match status" value="1"/>
</dbReference>
<reference evidence="4" key="1">
    <citation type="journal article" date="2019" name="Int. J. Syst. Evol. Microbiol.">
        <title>The Global Catalogue of Microorganisms (GCM) 10K type strain sequencing project: providing services to taxonomists for standard genome sequencing and annotation.</title>
        <authorList>
            <consortium name="The Broad Institute Genomics Platform"/>
            <consortium name="The Broad Institute Genome Sequencing Center for Infectious Disease"/>
            <person name="Wu L."/>
            <person name="Ma J."/>
        </authorList>
    </citation>
    <scope>NUCLEOTIDE SEQUENCE [LARGE SCALE GENOMIC DNA]</scope>
    <source>
        <strain evidence="4">CECT 7649</strain>
    </source>
</reference>
<evidence type="ECO:0000256" key="1">
    <source>
        <dbReference type="SAM" id="MobiDB-lite"/>
    </source>
</evidence>
<dbReference type="Proteomes" id="UP001596496">
    <property type="component" value="Unassembled WGS sequence"/>
</dbReference>
<dbReference type="EMBL" id="JBHTCG010000022">
    <property type="protein sequence ID" value="MFC7385923.1"/>
    <property type="molecule type" value="Genomic_DNA"/>
</dbReference>
<dbReference type="PANTHER" id="PTHR15032:SF36">
    <property type="entry name" value="METALLO-BETA-LACTAMASE DOMAIN-CONTAINING PROTEIN"/>
    <property type="match status" value="1"/>
</dbReference>
<comment type="caution">
    <text evidence="3">The sequence shown here is derived from an EMBL/GenBank/DDBJ whole genome shotgun (WGS) entry which is preliminary data.</text>
</comment>
<proteinExistence type="predicted"/>
<dbReference type="SUPFAM" id="SSF56281">
    <property type="entry name" value="Metallo-hydrolase/oxidoreductase"/>
    <property type="match status" value="1"/>
</dbReference>
<sequence>MSQTVSPEVSPVVQPSEPGTPLPLATPSPGRAPSSSEPAASATLSGRAPSSPGPGTRPPVTPSYEPATRPGPAPSHDPATPPGGPAAPRRFPADFKDRLTCPLPDFREIVSVTWHGGLRPDIGDVDQIPVLRAGLPPVAAQDAAVTWVGHATYVLRIGGLTVLTDPVWSRKIPGVRQRLTPPGLAWSDLPPVDAVVISHNHYDHLDAPTMRRLPRHTPVFVPANLASWFTKRGFTNVTELDWWESAQIGEVSFDFVPAHHWSRRTLFDTCKSLWGGWVLTSPRQRIYFAGDTAYGDRFKQIGERYPGIDLALMPVGAYEPRWFMHVTHVDPAEAVQACQDVGARRMATMHWGTFVLSGEPLMAPVQETRAAWIAAGRDRADLWDLAIGETRTLTAG</sequence>
<protein>
    <submittedName>
        <fullName evidence="3">MBL fold metallo-hydrolase</fullName>
    </submittedName>
</protein>
<feature type="compositionally biased region" description="Low complexity" evidence="1">
    <location>
        <begin position="27"/>
        <end position="42"/>
    </location>
</feature>
<evidence type="ECO:0000313" key="4">
    <source>
        <dbReference type="Proteomes" id="UP001596496"/>
    </source>
</evidence>
<dbReference type="RefSeq" id="WP_380829760.1">
    <property type="nucleotide sequence ID" value="NZ_JBHTCG010000022.1"/>
</dbReference>
<evidence type="ECO:0000259" key="2">
    <source>
        <dbReference type="Pfam" id="PF12706"/>
    </source>
</evidence>
<organism evidence="3 4">
    <name type="scientific">Sphaerisporangium rhizosphaerae</name>
    <dbReference type="NCBI Taxonomy" id="2269375"/>
    <lineage>
        <taxon>Bacteria</taxon>
        <taxon>Bacillati</taxon>
        <taxon>Actinomycetota</taxon>
        <taxon>Actinomycetes</taxon>
        <taxon>Streptosporangiales</taxon>
        <taxon>Streptosporangiaceae</taxon>
        <taxon>Sphaerisporangium</taxon>
    </lineage>
</organism>
<keyword evidence="4" id="KW-1185">Reference proteome</keyword>
<feature type="compositionally biased region" description="Pro residues" evidence="1">
    <location>
        <begin position="51"/>
        <end position="61"/>
    </location>
</feature>
<gene>
    <name evidence="3" type="ORF">ACFQSB_27200</name>
</gene>
<feature type="compositionally biased region" description="Pro residues" evidence="1">
    <location>
        <begin position="69"/>
        <end position="85"/>
    </location>
</feature>
<evidence type="ECO:0000313" key="3">
    <source>
        <dbReference type="EMBL" id="MFC7385923.1"/>
    </source>
</evidence>
<dbReference type="PANTHER" id="PTHR15032">
    <property type="entry name" value="N-ACYL-PHOSPHATIDYLETHANOLAMINE-HYDROLYZING PHOSPHOLIPASE D"/>
    <property type="match status" value="1"/>
</dbReference>
<accession>A0ABW2P9T5</accession>